<dbReference type="EMBL" id="QQBC01000019">
    <property type="protein sequence ID" value="RDI59044.1"/>
    <property type="molecule type" value="Genomic_DNA"/>
</dbReference>
<evidence type="ECO:0000256" key="1">
    <source>
        <dbReference type="SAM" id="MobiDB-lite"/>
    </source>
</evidence>
<evidence type="ECO:0000313" key="4">
    <source>
        <dbReference type="Proteomes" id="UP000254869"/>
    </source>
</evidence>
<accession>A0A370HQ65</accession>
<feature type="compositionally biased region" description="Low complexity" evidence="1">
    <location>
        <begin position="133"/>
        <end position="146"/>
    </location>
</feature>
<dbReference type="PANTHER" id="PTHR43792">
    <property type="entry name" value="GNAT FAMILY, PUTATIVE (AFU_ORTHOLOGUE AFUA_3G00765)-RELATED-RELATED"/>
    <property type="match status" value="1"/>
</dbReference>
<feature type="domain" description="N-acetyltransferase" evidence="2">
    <location>
        <begin position="9"/>
        <end position="105"/>
    </location>
</feature>
<comment type="caution">
    <text evidence="3">The sequence shown here is derived from an EMBL/GenBank/DDBJ whole genome shotgun (WGS) entry which is preliminary data.</text>
</comment>
<dbReference type="GO" id="GO:0016747">
    <property type="term" value="F:acyltransferase activity, transferring groups other than amino-acyl groups"/>
    <property type="evidence" value="ECO:0007669"/>
    <property type="project" value="InterPro"/>
</dbReference>
<protein>
    <submittedName>
        <fullName evidence="3">Acetyltransferase (GNAT) family protein</fullName>
    </submittedName>
</protein>
<dbReference type="InterPro" id="IPR000182">
    <property type="entry name" value="GNAT_dom"/>
</dbReference>
<dbReference type="STRING" id="1210086.GCA_001613105_04918"/>
<dbReference type="SUPFAM" id="SSF55729">
    <property type="entry name" value="Acyl-CoA N-acyltransferases (Nat)"/>
    <property type="match status" value="1"/>
</dbReference>
<reference evidence="3 4" key="1">
    <citation type="submission" date="2018-07" db="EMBL/GenBank/DDBJ databases">
        <title>Genomic Encyclopedia of Type Strains, Phase IV (KMG-IV): sequencing the most valuable type-strain genomes for metagenomic binning, comparative biology and taxonomic classification.</title>
        <authorList>
            <person name="Goeker M."/>
        </authorList>
    </citation>
    <scope>NUCLEOTIDE SEQUENCE [LARGE SCALE GENOMIC DNA]</scope>
    <source>
        <strain evidence="3 4">DSM 44290</strain>
    </source>
</reference>
<evidence type="ECO:0000259" key="2">
    <source>
        <dbReference type="Pfam" id="PF13302"/>
    </source>
</evidence>
<feature type="compositionally biased region" description="Basic residues" evidence="1">
    <location>
        <begin position="109"/>
        <end position="118"/>
    </location>
</feature>
<sequence>MAVYLETDRLTLRRFTENNAQLLIELDSDPDVMRYLSGGVPMPPEKIHNGIMPRIVGQYEKRDAYGTFAAHEKSSGWFILRPKAEGPLDEVELGYRFRKAAWAEGTRPRDRRRCRVKRSPSSGCAWSGPKRCSSTAARATSWRSSG</sequence>
<evidence type="ECO:0000313" key="3">
    <source>
        <dbReference type="EMBL" id="RDI59044.1"/>
    </source>
</evidence>
<dbReference type="Gene3D" id="3.40.630.30">
    <property type="match status" value="1"/>
</dbReference>
<organism evidence="3 4">
    <name type="scientific">Nocardia pseudobrasiliensis</name>
    <dbReference type="NCBI Taxonomy" id="45979"/>
    <lineage>
        <taxon>Bacteria</taxon>
        <taxon>Bacillati</taxon>
        <taxon>Actinomycetota</taxon>
        <taxon>Actinomycetes</taxon>
        <taxon>Mycobacteriales</taxon>
        <taxon>Nocardiaceae</taxon>
        <taxon>Nocardia</taxon>
    </lineage>
</organism>
<feature type="region of interest" description="Disordered" evidence="1">
    <location>
        <begin position="107"/>
        <end position="146"/>
    </location>
</feature>
<dbReference type="Proteomes" id="UP000254869">
    <property type="component" value="Unassembled WGS sequence"/>
</dbReference>
<dbReference type="PANTHER" id="PTHR43792:SF1">
    <property type="entry name" value="N-ACETYLTRANSFERASE DOMAIN-CONTAINING PROTEIN"/>
    <property type="match status" value="1"/>
</dbReference>
<dbReference type="Pfam" id="PF13302">
    <property type="entry name" value="Acetyltransf_3"/>
    <property type="match status" value="1"/>
</dbReference>
<name>A0A370HQ65_9NOCA</name>
<gene>
    <name evidence="3" type="ORF">DFR76_1194</name>
</gene>
<keyword evidence="4" id="KW-1185">Reference proteome</keyword>
<dbReference type="AlphaFoldDB" id="A0A370HQ65"/>
<dbReference type="InterPro" id="IPR016181">
    <property type="entry name" value="Acyl_CoA_acyltransferase"/>
</dbReference>
<keyword evidence="3" id="KW-0808">Transferase</keyword>
<dbReference type="InterPro" id="IPR051531">
    <property type="entry name" value="N-acetyltransferase"/>
</dbReference>
<proteinExistence type="predicted"/>